<accession>A0AAU8MSM5</accession>
<feature type="compositionally biased region" description="Basic and acidic residues" evidence="2">
    <location>
        <begin position="21"/>
        <end position="30"/>
    </location>
</feature>
<reference evidence="5" key="1">
    <citation type="submission" date="2024-06" db="EMBL/GenBank/DDBJ databases">
        <authorList>
            <person name="Li S."/>
        </authorList>
    </citation>
    <scope>NUCLEOTIDE SEQUENCE</scope>
    <source>
        <strain evidence="5">SR10</strain>
    </source>
</reference>
<dbReference type="AlphaFoldDB" id="A0AAU8MSM5"/>
<dbReference type="Pfam" id="PF20305">
    <property type="entry name" value="pYEATS"/>
    <property type="match status" value="1"/>
</dbReference>
<keyword evidence="3" id="KW-1133">Transmembrane helix</keyword>
<name>A0AAU8MSM5_9GAMM</name>
<sequence length="404" mass="42838">MNAQPQREGTQAAVARGNPESTKKAKDTHGARTAAGETPAIRIEAFRNVVVTSVIILIVGALLMSAEPGTLLFKFGSVTFAISASAAAGALIGFLFGIPRALTVKTDAVRSGFTDNTNLEQISDWLTKIIVGVSLVQARELAEGFSEISRMAAVGWGWKGGAVIAGCILLASALVGFLTCYIWTRTDFSLFLEDNQSSISELKRARELAERERDQAQERALQAVETLEQTVQERDQAQDRAQMVASELEEAVGFLSKAGPARPSADALAASAVGIGMDTRARVEESWKGLWNSDPHKGSFGGQAAVGGYQLQAEVTQLTEGGSKYGVRLTVSPLPGSPPLNGPVRFYLHPTFATAEHDVAPVDGVAELKIVAQEAFTVGAQTSEGVRLELDLNDLPGVPEGFKG</sequence>
<feature type="transmembrane region" description="Helical" evidence="3">
    <location>
        <begin position="78"/>
        <end position="98"/>
    </location>
</feature>
<feature type="region of interest" description="Disordered" evidence="2">
    <location>
        <begin position="1"/>
        <end position="34"/>
    </location>
</feature>
<dbReference type="EMBL" id="CP159925">
    <property type="protein sequence ID" value="XCO74243.1"/>
    <property type="molecule type" value="Genomic_DNA"/>
</dbReference>
<keyword evidence="1" id="KW-0175">Coiled coil</keyword>
<protein>
    <submittedName>
        <fullName evidence="5">PYEATS domain-containing protein</fullName>
    </submittedName>
</protein>
<evidence type="ECO:0000256" key="2">
    <source>
        <dbReference type="SAM" id="MobiDB-lite"/>
    </source>
</evidence>
<feature type="transmembrane region" description="Helical" evidence="3">
    <location>
        <begin position="49"/>
        <end position="66"/>
    </location>
</feature>
<proteinExistence type="predicted"/>
<keyword evidence="3" id="KW-0472">Membrane</keyword>
<evidence type="ECO:0000259" key="4">
    <source>
        <dbReference type="Pfam" id="PF20305"/>
    </source>
</evidence>
<evidence type="ECO:0000256" key="1">
    <source>
        <dbReference type="SAM" id="Coils"/>
    </source>
</evidence>
<gene>
    <name evidence="5" type="ORF">ABU614_17950</name>
</gene>
<evidence type="ECO:0000256" key="3">
    <source>
        <dbReference type="SAM" id="Phobius"/>
    </source>
</evidence>
<organism evidence="5">
    <name type="scientific">Lysobacter firmicutimachus</name>
    <dbReference type="NCBI Taxonomy" id="1792846"/>
    <lineage>
        <taxon>Bacteria</taxon>
        <taxon>Pseudomonadati</taxon>
        <taxon>Pseudomonadota</taxon>
        <taxon>Gammaproteobacteria</taxon>
        <taxon>Lysobacterales</taxon>
        <taxon>Lysobacteraceae</taxon>
        <taxon>Lysobacter</taxon>
    </lineage>
</organism>
<dbReference type="InterPro" id="IPR046888">
    <property type="entry name" value="pYEATS"/>
</dbReference>
<evidence type="ECO:0000313" key="5">
    <source>
        <dbReference type="EMBL" id="XCO74243.1"/>
    </source>
</evidence>
<dbReference type="RefSeq" id="WP_363797103.1">
    <property type="nucleotide sequence ID" value="NZ_CP159925.1"/>
</dbReference>
<keyword evidence="3" id="KW-0812">Transmembrane</keyword>
<feature type="domain" description="Prokaryotic YEATS" evidence="4">
    <location>
        <begin position="340"/>
        <end position="393"/>
    </location>
</feature>
<feature type="transmembrane region" description="Helical" evidence="3">
    <location>
        <begin position="160"/>
        <end position="184"/>
    </location>
</feature>
<feature type="coiled-coil region" evidence="1">
    <location>
        <begin position="192"/>
        <end position="247"/>
    </location>
</feature>